<evidence type="ECO:0000313" key="9">
    <source>
        <dbReference type="EMBL" id="TCL37322.1"/>
    </source>
</evidence>
<dbReference type="UniPathway" id="UPA00193"/>
<evidence type="ECO:0000256" key="6">
    <source>
        <dbReference type="ARBA" id="ARBA00023002"/>
    </source>
</evidence>
<dbReference type="GO" id="GO:0005829">
    <property type="term" value="C:cytosol"/>
    <property type="evidence" value="ECO:0007669"/>
    <property type="project" value="TreeGrafter"/>
</dbReference>
<evidence type="ECO:0000256" key="3">
    <source>
        <dbReference type="ARBA" id="ARBA00006743"/>
    </source>
</evidence>
<dbReference type="PANTHER" id="PTHR45754:SF3">
    <property type="entry name" value="METHYLENETETRAHYDROFOLATE REDUCTASE (NADPH)"/>
    <property type="match status" value="1"/>
</dbReference>
<dbReference type="GO" id="GO:0106312">
    <property type="term" value="F:methylenetetrahydrofolate reductase (NADH) activity"/>
    <property type="evidence" value="ECO:0007669"/>
    <property type="project" value="UniProtKB-EC"/>
</dbReference>
<dbReference type="Pfam" id="PF02219">
    <property type="entry name" value="MTHFR"/>
    <property type="match status" value="1"/>
</dbReference>
<comment type="caution">
    <text evidence="9">The sequence shown here is derived from an EMBL/GenBank/DDBJ whole genome shotgun (WGS) entry which is preliminary data.</text>
</comment>
<protein>
    <recommendedName>
        <fullName evidence="8">Methylenetetrahydrofolate reductase</fullName>
    </recommendedName>
</protein>
<organism evidence="9 10">
    <name type="scientific">Anaerospora hongkongensis</name>
    <dbReference type="NCBI Taxonomy" id="244830"/>
    <lineage>
        <taxon>Bacteria</taxon>
        <taxon>Bacillati</taxon>
        <taxon>Bacillota</taxon>
        <taxon>Negativicutes</taxon>
        <taxon>Selenomonadales</taxon>
        <taxon>Sporomusaceae</taxon>
        <taxon>Anaerospora</taxon>
    </lineage>
</organism>
<dbReference type="RefSeq" id="WP_132079730.1">
    <property type="nucleotide sequence ID" value="NZ_DALYTA010000013.1"/>
</dbReference>
<proteinExistence type="inferred from homology"/>
<dbReference type="Gene3D" id="3.20.20.220">
    <property type="match status" value="1"/>
</dbReference>
<dbReference type="EMBL" id="SLUI01000006">
    <property type="protein sequence ID" value="TCL37322.1"/>
    <property type="molecule type" value="Genomic_DNA"/>
</dbReference>
<evidence type="ECO:0000256" key="8">
    <source>
        <dbReference type="RuleBase" id="RU003862"/>
    </source>
</evidence>
<dbReference type="InterPro" id="IPR029041">
    <property type="entry name" value="FAD-linked_oxidoreductase-like"/>
</dbReference>
<dbReference type="AlphaFoldDB" id="A0A4V2Q8M4"/>
<evidence type="ECO:0000313" key="10">
    <source>
        <dbReference type="Proteomes" id="UP000295063"/>
    </source>
</evidence>
<comment type="pathway">
    <text evidence="2 8">One-carbon metabolism; tetrahydrofolate interconversion.</text>
</comment>
<keyword evidence="10" id="KW-1185">Reference proteome</keyword>
<name>A0A4V2Q8M4_9FIRM</name>
<evidence type="ECO:0000256" key="4">
    <source>
        <dbReference type="ARBA" id="ARBA00022630"/>
    </source>
</evidence>
<reference evidence="9 10" key="1">
    <citation type="submission" date="2019-03" db="EMBL/GenBank/DDBJ databases">
        <title>Genomic Encyclopedia of Type Strains, Phase IV (KMG-IV): sequencing the most valuable type-strain genomes for metagenomic binning, comparative biology and taxonomic classification.</title>
        <authorList>
            <person name="Goeker M."/>
        </authorList>
    </citation>
    <scope>NUCLEOTIDE SEQUENCE [LARGE SCALE GENOMIC DNA]</scope>
    <source>
        <strain evidence="9 10">DSM 15969</strain>
    </source>
</reference>
<dbReference type="SUPFAM" id="SSF51730">
    <property type="entry name" value="FAD-linked oxidoreductase"/>
    <property type="match status" value="1"/>
</dbReference>
<dbReference type="OrthoDB" id="9803687at2"/>
<gene>
    <name evidence="9" type="ORF">EV210_106191</name>
</gene>
<dbReference type="CDD" id="cd00537">
    <property type="entry name" value="MTHFR"/>
    <property type="match status" value="1"/>
</dbReference>
<comment type="catalytic activity">
    <reaction evidence="7">
        <text>(6S)-5-methyl-5,6,7,8-tetrahydrofolate + NAD(+) = (6R)-5,10-methylene-5,6,7,8-tetrahydrofolate + NADH + H(+)</text>
        <dbReference type="Rhea" id="RHEA:19821"/>
        <dbReference type="ChEBI" id="CHEBI:15378"/>
        <dbReference type="ChEBI" id="CHEBI:15636"/>
        <dbReference type="ChEBI" id="CHEBI:18608"/>
        <dbReference type="ChEBI" id="CHEBI:57540"/>
        <dbReference type="ChEBI" id="CHEBI:57945"/>
        <dbReference type="EC" id="1.5.1.54"/>
    </reaction>
    <physiologicalReaction direction="right-to-left" evidence="7">
        <dbReference type="Rhea" id="RHEA:19823"/>
    </physiologicalReaction>
</comment>
<dbReference type="GO" id="GO:0035999">
    <property type="term" value="P:tetrahydrofolate interconversion"/>
    <property type="evidence" value="ECO:0007669"/>
    <property type="project" value="UniProtKB-UniPathway"/>
</dbReference>
<dbReference type="GO" id="GO:0009086">
    <property type="term" value="P:methionine biosynthetic process"/>
    <property type="evidence" value="ECO:0007669"/>
    <property type="project" value="TreeGrafter"/>
</dbReference>
<sequence>MSEQLTKELTTESRLEKGFARGEFVVTSEIGPLKGASAHNIIEHTKEAKLKCDGFNLTDNQSAVVRLSSIAAAVHVLQHGGNPIIQMTCRDRNRIAIQSDLLGAYSLGVRNVLCLSGDHQSFGNHPTAKNVYDIDSIQLIALVKKMRDEQQMLSGEAMKAAPRFYIGAVESPFGDPIELRIMRLAKKVQAGAQFIQTQAIFDIEKFKYWMSLVRKAGIDRQVNIMAGVLPVKSVRALQYMKENVAGMSIPDELIDRMAKAENPQTEGIAIVIELIKQLRQVEGVKGIHIMPVGWEAALSDIVTGAGLLPRPILD</sequence>
<comment type="similarity">
    <text evidence="3 8">Belongs to the methylenetetrahydrofolate reductase family.</text>
</comment>
<comment type="cofactor">
    <cofactor evidence="1 8">
        <name>FAD</name>
        <dbReference type="ChEBI" id="CHEBI:57692"/>
    </cofactor>
</comment>
<evidence type="ECO:0000256" key="2">
    <source>
        <dbReference type="ARBA" id="ARBA00004777"/>
    </source>
</evidence>
<keyword evidence="5 8" id="KW-0274">FAD</keyword>
<dbReference type="GO" id="GO:0071949">
    <property type="term" value="F:FAD binding"/>
    <property type="evidence" value="ECO:0007669"/>
    <property type="project" value="TreeGrafter"/>
</dbReference>
<dbReference type="PANTHER" id="PTHR45754">
    <property type="entry name" value="METHYLENETETRAHYDROFOLATE REDUCTASE"/>
    <property type="match status" value="1"/>
</dbReference>
<dbReference type="Proteomes" id="UP000295063">
    <property type="component" value="Unassembled WGS sequence"/>
</dbReference>
<keyword evidence="6 8" id="KW-0560">Oxidoreductase</keyword>
<accession>A0A4V2Q8M4</accession>
<evidence type="ECO:0000256" key="5">
    <source>
        <dbReference type="ARBA" id="ARBA00022827"/>
    </source>
</evidence>
<evidence type="ECO:0000256" key="1">
    <source>
        <dbReference type="ARBA" id="ARBA00001974"/>
    </source>
</evidence>
<dbReference type="InterPro" id="IPR003171">
    <property type="entry name" value="Mehydrof_redctse-like"/>
</dbReference>
<evidence type="ECO:0000256" key="7">
    <source>
        <dbReference type="ARBA" id="ARBA00048628"/>
    </source>
</evidence>
<keyword evidence="4 8" id="KW-0285">Flavoprotein</keyword>